<dbReference type="VEuPathDB" id="FungiDB:LEMA_P107740.1"/>
<gene>
    <name evidence="1" type="ORF">LEMA_P107740.1</name>
</gene>
<dbReference type="EMBL" id="FP929129">
    <property type="protein sequence ID" value="CBX96509.1"/>
    <property type="molecule type" value="Genomic_DNA"/>
</dbReference>
<reference evidence="2" key="1">
    <citation type="journal article" date="2011" name="Nat. Commun.">
        <title>Effector diversification within compartments of the Leptosphaeria maculans genome affected by Repeat-Induced Point mutations.</title>
        <authorList>
            <person name="Rouxel T."/>
            <person name="Grandaubert J."/>
            <person name="Hane J.K."/>
            <person name="Hoede C."/>
            <person name="van de Wouw A.P."/>
            <person name="Couloux A."/>
            <person name="Dominguez V."/>
            <person name="Anthouard V."/>
            <person name="Bally P."/>
            <person name="Bourras S."/>
            <person name="Cozijnsen A.J."/>
            <person name="Ciuffetti L.M."/>
            <person name="Degrave A."/>
            <person name="Dilmaghani A."/>
            <person name="Duret L."/>
            <person name="Fudal I."/>
            <person name="Goodwin S.B."/>
            <person name="Gout L."/>
            <person name="Glaser N."/>
            <person name="Linglin J."/>
            <person name="Kema G.H.J."/>
            <person name="Lapalu N."/>
            <person name="Lawrence C.B."/>
            <person name="May K."/>
            <person name="Meyer M."/>
            <person name="Ollivier B."/>
            <person name="Poulain J."/>
            <person name="Schoch C.L."/>
            <person name="Simon A."/>
            <person name="Spatafora J.W."/>
            <person name="Stachowiak A."/>
            <person name="Turgeon B.G."/>
            <person name="Tyler B.M."/>
            <person name="Vincent D."/>
            <person name="Weissenbach J."/>
            <person name="Amselem J."/>
            <person name="Quesneville H."/>
            <person name="Oliver R.P."/>
            <person name="Wincker P."/>
            <person name="Balesdent M.-H."/>
            <person name="Howlett B.J."/>
        </authorList>
    </citation>
    <scope>NUCLEOTIDE SEQUENCE [LARGE SCALE GENOMIC DNA]</scope>
    <source>
        <strain evidence="2">JN3 / isolate v23.1.3 / race Av1-4-5-6-7-8</strain>
    </source>
</reference>
<evidence type="ECO:0000313" key="2">
    <source>
        <dbReference type="Proteomes" id="UP000002668"/>
    </source>
</evidence>
<dbReference type="Proteomes" id="UP000002668">
    <property type="component" value="Genome"/>
</dbReference>
<dbReference type="AlphaFoldDB" id="E4ZYI3"/>
<proteinExistence type="predicted"/>
<dbReference type="HOGENOM" id="CLU_1337715_0_0_1"/>
<evidence type="ECO:0000313" key="1">
    <source>
        <dbReference type="EMBL" id="CBX96509.1"/>
    </source>
</evidence>
<protein>
    <submittedName>
        <fullName evidence="1">Predicted protein</fullName>
    </submittedName>
</protein>
<organism evidence="2">
    <name type="scientific">Leptosphaeria maculans (strain JN3 / isolate v23.1.3 / race Av1-4-5-6-7-8)</name>
    <name type="common">Blackleg fungus</name>
    <name type="synonym">Phoma lingam</name>
    <dbReference type="NCBI Taxonomy" id="985895"/>
    <lineage>
        <taxon>Eukaryota</taxon>
        <taxon>Fungi</taxon>
        <taxon>Dikarya</taxon>
        <taxon>Ascomycota</taxon>
        <taxon>Pezizomycotina</taxon>
        <taxon>Dothideomycetes</taxon>
        <taxon>Pleosporomycetidae</taxon>
        <taxon>Pleosporales</taxon>
        <taxon>Pleosporineae</taxon>
        <taxon>Leptosphaeriaceae</taxon>
        <taxon>Plenodomus</taxon>
        <taxon>Plenodomus lingam/Leptosphaeria maculans species complex</taxon>
    </lineage>
</organism>
<name>E4ZYI3_LEPMJ</name>
<dbReference type="InParanoid" id="E4ZYI3"/>
<keyword evidence="2" id="KW-1185">Reference proteome</keyword>
<accession>E4ZYI3</accession>
<sequence length="205" mass="22265">MLLFNYVSPVVSEIADDASGVDGGVVLYDTDLNAANEERAQRAYSSVRICSAGKRGEDGFEFVGGLVVCIVGFQCDGDSDATRATTPSVQTHNKLTFSILLAMGTVPTTLHVFTSDPNGRALPTNDNHTYVTCSSHNSESLDTSTEPEGWSGVARVTVLPDQSNILQMMCPHSERPCRCRATKKSRPVLRTTKRIFFEVAKAMVR</sequence>